<dbReference type="SUPFAM" id="SSF53323">
    <property type="entry name" value="Pyruvate-ferredoxin oxidoreductase, PFOR, domain III"/>
    <property type="match status" value="1"/>
</dbReference>
<feature type="domain" description="Pyruvate/ketoisovalerate oxidoreductase catalytic" evidence="2">
    <location>
        <begin position="33"/>
        <end position="222"/>
    </location>
</feature>
<gene>
    <name evidence="4" type="ORF">C7389_101551</name>
</gene>
<name>A0A4R6EFU2_9RHOO</name>
<dbReference type="EMBL" id="SNVV01000001">
    <property type="protein sequence ID" value="TDN57165.1"/>
    <property type="molecule type" value="Genomic_DNA"/>
</dbReference>
<dbReference type="Gene3D" id="3.40.920.10">
    <property type="entry name" value="Pyruvate-ferredoxin oxidoreductase, PFOR, domain III"/>
    <property type="match status" value="1"/>
</dbReference>
<sequence>MSPHTAQLQQQSSSTFPARPAGRPYTVLIAALGGEGGGVLAEWLVEVALRCGYYAQSTSIPGVAQRTGATTYYVEIHPEPLAVLGGRRPILSLAPAPGGVDLFIASELLEAVRYVANGLVSPDRSLVIASTSRTLTTAERMQMGDGRMDEAALVETLHRHSQRCIAFDIAAATRAAGTAPSAVMFGAIAASGLLPFAREEWERVVRESGRGVEASLRGFARAWDVVRAGGEPEAVAPPAAAAAPTGAIDGFPAEVQDMLVPGLARVQDYQDAAYGRLYLERVRQVLEAERRSDPAALNGYALTRETARFLALWMAFDDIVRVARLKCSASRFSRVRSEVKAGEGDLLRIVDLFKPGIPEIAGLLPPGLERRLVRWEARRRAAGKPPFGFSLHLSTTSVSGFLALRFLAGLRGLRRRGVRFGREQAMIEHWLTQIRNAAAQDWRCALEIALCGRLVKGYGSTNDRGRENLAHILDHLAAVAMPPEAKAEAVRKAREAALADEGGQALDRVLIGNGAPPRPVKAQPVVWLTRKAGSAAGR</sequence>
<proteinExistence type="predicted"/>
<evidence type="ECO:0000259" key="3">
    <source>
        <dbReference type="Pfam" id="PF20169"/>
    </source>
</evidence>
<organism evidence="4 5">
    <name type="scientific">Azoarcus indigens</name>
    <dbReference type="NCBI Taxonomy" id="29545"/>
    <lineage>
        <taxon>Bacteria</taxon>
        <taxon>Pseudomonadati</taxon>
        <taxon>Pseudomonadota</taxon>
        <taxon>Betaproteobacteria</taxon>
        <taxon>Rhodocyclales</taxon>
        <taxon>Zoogloeaceae</taxon>
        <taxon>Azoarcus</taxon>
    </lineage>
</organism>
<dbReference type="InterPro" id="IPR046667">
    <property type="entry name" value="DUF6537"/>
</dbReference>
<evidence type="ECO:0000313" key="4">
    <source>
        <dbReference type="EMBL" id="TDN57165.1"/>
    </source>
</evidence>
<dbReference type="OrthoDB" id="6135558at2"/>
<evidence type="ECO:0000256" key="1">
    <source>
        <dbReference type="ARBA" id="ARBA00023002"/>
    </source>
</evidence>
<reference evidence="4 5" key="1">
    <citation type="submission" date="2019-03" db="EMBL/GenBank/DDBJ databases">
        <title>Genomic Encyclopedia of Type Strains, Phase IV (KMG-IV): sequencing the most valuable type-strain genomes for metagenomic binning, comparative biology and taxonomic classification.</title>
        <authorList>
            <person name="Goeker M."/>
        </authorList>
    </citation>
    <scope>NUCLEOTIDE SEQUENCE [LARGE SCALE GENOMIC DNA]</scope>
    <source>
        <strain evidence="4 5">DSM 12121</strain>
    </source>
</reference>
<dbReference type="RefSeq" id="WP_133588087.1">
    <property type="nucleotide sequence ID" value="NZ_SNVV01000001.1"/>
</dbReference>
<dbReference type="AlphaFoldDB" id="A0A4R6EFU2"/>
<accession>A0A4R6EFU2</accession>
<keyword evidence="5" id="KW-1185">Reference proteome</keyword>
<feature type="domain" description="DUF6537" evidence="3">
    <location>
        <begin position="256"/>
        <end position="474"/>
    </location>
</feature>
<dbReference type="InterPro" id="IPR002869">
    <property type="entry name" value="Pyrv_flavodox_OxRed_cen"/>
</dbReference>
<dbReference type="GO" id="GO:0016903">
    <property type="term" value="F:oxidoreductase activity, acting on the aldehyde or oxo group of donors"/>
    <property type="evidence" value="ECO:0007669"/>
    <property type="project" value="InterPro"/>
</dbReference>
<dbReference type="InterPro" id="IPR019752">
    <property type="entry name" value="Pyrv/ketoisovalerate_OxRed_cat"/>
</dbReference>
<dbReference type="Pfam" id="PF01558">
    <property type="entry name" value="POR"/>
    <property type="match status" value="1"/>
</dbReference>
<dbReference type="Proteomes" id="UP000295129">
    <property type="component" value="Unassembled WGS sequence"/>
</dbReference>
<dbReference type="InterPro" id="IPR052198">
    <property type="entry name" value="IorB_Oxidoreductase"/>
</dbReference>
<comment type="caution">
    <text evidence="4">The sequence shown here is derived from an EMBL/GenBank/DDBJ whole genome shotgun (WGS) entry which is preliminary data.</text>
</comment>
<dbReference type="Pfam" id="PF20169">
    <property type="entry name" value="DUF6537"/>
    <property type="match status" value="1"/>
</dbReference>
<evidence type="ECO:0000259" key="2">
    <source>
        <dbReference type="Pfam" id="PF01558"/>
    </source>
</evidence>
<dbReference type="NCBIfam" id="NF006179">
    <property type="entry name" value="PRK08312.1"/>
    <property type="match status" value="1"/>
</dbReference>
<protein>
    <submittedName>
        <fullName evidence="4">Indolepyruvate ferredoxin oxidoreductase beta subunit</fullName>
    </submittedName>
</protein>
<dbReference type="PANTHER" id="PTHR43854">
    <property type="entry name" value="INDOLEPYRUVATE OXIDOREDUCTASE SUBUNIT IORB"/>
    <property type="match status" value="1"/>
</dbReference>
<keyword evidence="4" id="KW-0670">Pyruvate</keyword>
<keyword evidence="1" id="KW-0560">Oxidoreductase</keyword>
<dbReference type="PANTHER" id="PTHR43854:SF1">
    <property type="entry name" value="INDOLEPYRUVATE OXIDOREDUCTASE SUBUNIT IORB"/>
    <property type="match status" value="1"/>
</dbReference>
<evidence type="ECO:0000313" key="5">
    <source>
        <dbReference type="Proteomes" id="UP000295129"/>
    </source>
</evidence>